<dbReference type="EMBL" id="CAKMTQ010000034">
    <property type="protein sequence ID" value="CAH1535400.1"/>
    <property type="molecule type" value="Genomic_DNA"/>
</dbReference>
<dbReference type="AlphaFoldDB" id="A0AAU9Q9P1"/>
<dbReference type="Pfam" id="PF07922">
    <property type="entry name" value="Glyco_transf_52"/>
    <property type="match status" value="1"/>
</dbReference>
<gene>
    <name evidence="1" type="ORF">THF1D04_40176</name>
</gene>
<evidence type="ECO:0000313" key="2">
    <source>
        <dbReference type="Proteomes" id="UP001295420"/>
    </source>
</evidence>
<dbReference type="GO" id="GO:0016757">
    <property type="term" value="F:glycosyltransferase activity"/>
    <property type="evidence" value="ECO:0007669"/>
    <property type="project" value="UniProtKB-KW"/>
</dbReference>
<reference evidence="1" key="1">
    <citation type="submission" date="2022-01" db="EMBL/GenBank/DDBJ databases">
        <authorList>
            <person name="Lagorce A."/>
        </authorList>
    </citation>
    <scope>NUCLEOTIDE SEQUENCE</scope>
    <source>
        <strain evidence="1">Th15_F1_D04</strain>
    </source>
</reference>
<evidence type="ECO:0000313" key="1">
    <source>
        <dbReference type="EMBL" id="CAH1535400.1"/>
    </source>
</evidence>
<organism evidence="1 2">
    <name type="scientific">Vibrio owensii</name>
    <dbReference type="NCBI Taxonomy" id="696485"/>
    <lineage>
        <taxon>Bacteria</taxon>
        <taxon>Pseudomonadati</taxon>
        <taxon>Pseudomonadota</taxon>
        <taxon>Gammaproteobacteria</taxon>
        <taxon>Vibrionales</taxon>
        <taxon>Vibrionaceae</taxon>
        <taxon>Vibrio</taxon>
    </lineage>
</organism>
<dbReference type="Proteomes" id="UP001295420">
    <property type="component" value="Unassembled WGS sequence"/>
</dbReference>
<dbReference type="RefSeq" id="WP_409931602.1">
    <property type="nucleotide sequence ID" value="NZ_CAKMTQ010000034.1"/>
</dbReference>
<dbReference type="EC" id="2.4.99.-" evidence="1"/>
<accession>A0AAU9Q9P1</accession>
<name>A0AAU9Q9P1_9VIBR</name>
<comment type="caution">
    <text evidence="1">The sequence shown here is derived from an EMBL/GenBank/DDBJ whole genome shotgun (WGS) entry which is preliminary data.</text>
</comment>
<proteinExistence type="predicted"/>
<keyword evidence="1" id="KW-0808">Transferase</keyword>
<keyword evidence="1" id="KW-0328">Glycosyltransferase</keyword>
<sequence>MNNLFLCRTPLQALYVELILNNINSGSNNYVYYLKPADNQFQEQAVVNLKNNNLLNDVFVDELFTRKNKVKSIAEHIFCIRKAISYFKSKRFDNVYVSSIECIPFQLLLSNIIYTDLYTFDDGSANVNLNSSYHTKRKTHPIFIILSKLFSNNHSKEKILISSQLHYTMLSGKNIIDNTRSMSNYWFEKKCDIPKVGIKRRKEKVTVFLGTVYTDLTKDHDVLLELIRNKYGNIDYYFPHPRSDDKLFQSKVLSDFNISEVKLITLLEKYNEVHVISFPSTVILHLQNVPGFSFEILRLKSLEFDYNCFCGDGITYHDIDI</sequence>
<dbReference type="InterPro" id="IPR012477">
    <property type="entry name" value="Glyco_transf_52"/>
</dbReference>
<protein>
    <submittedName>
        <fullName evidence="1">Enzyme</fullName>
        <ecNumber evidence="1">2.4.99.-</ecNumber>
    </submittedName>
</protein>